<dbReference type="Pfam" id="PF01569">
    <property type="entry name" value="PAP2"/>
    <property type="match status" value="1"/>
</dbReference>
<dbReference type="InterPro" id="IPR000326">
    <property type="entry name" value="PAP2/HPO"/>
</dbReference>
<reference evidence="9 10" key="1">
    <citation type="journal article" date="2010" name="J. Bacteriol.">
        <title>Genome sequence of the milbemycin-producing bacterium Streptomyces bingchenggensis.</title>
        <authorList>
            <person name="Wang X.J."/>
            <person name="Yan Y.J."/>
            <person name="Zhang B."/>
            <person name="An J."/>
            <person name="Wang J.J."/>
            <person name="Tian J."/>
            <person name="Jiang L."/>
            <person name="Chen Y.H."/>
            <person name="Huang S.X."/>
            <person name="Yin M."/>
            <person name="Zhang J."/>
            <person name="Gao A.L."/>
            <person name="Liu C.X."/>
            <person name="Zhu Z.X."/>
            <person name="Xiang W.S."/>
        </authorList>
    </citation>
    <scope>NUCLEOTIDE SEQUENCE [LARGE SCALE GENOMIC DNA]</scope>
    <source>
        <strain evidence="9 10">BCW-1</strain>
    </source>
</reference>
<proteinExistence type="predicted"/>
<dbReference type="AlphaFoldDB" id="D7C2Z6"/>
<keyword evidence="3 7" id="KW-0812">Transmembrane</keyword>
<feature type="transmembrane region" description="Helical" evidence="7">
    <location>
        <begin position="74"/>
        <end position="92"/>
    </location>
</feature>
<dbReference type="InterPro" id="IPR036938">
    <property type="entry name" value="PAP2/HPO_sf"/>
</dbReference>
<keyword evidence="5 7" id="KW-1133">Transmembrane helix</keyword>
<dbReference type="KEGG" id="sbh:SBI_04938"/>
<evidence type="ECO:0000256" key="6">
    <source>
        <dbReference type="ARBA" id="ARBA00023136"/>
    </source>
</evidence>
<dbReference type="SUPFAM" id="SSF48317">
    <property type="entry name" value="Acid phosphatase/Vanadium-dependent haloperoxidase"/>
    <property type="match status" value="1"/>
</dbReference>
<dbReference type="Gene3D" id="1.20.144.10">
    <property type="entry name" value="Phosphatidic acid phosphatase type 2/haloperoxidase"/>
    <property type="match status" value="1"/>
</dbReference>
<dbReference type="PATRIC" id="fig|749414.3.peg.5107"/>
<evidence type="ECO:0000256" key="3">
    <source>
        <dbReference type="ARBA" id="ARBA00022692"/>
    </source>
</evidence>
<evidence type="ECO:0000256" key="4">
    <source>
        <dbReference type="ARBA" id="ARBA00022801"/>
    </source>
</evidence>
<dbReference type="eggNOG" id="COG0671">
    <property type="taxonomic scope" value="Bacteria"/>
</dbReference>
<sequence>MESTSPYEIGHGRRLLGSLVALGVGAVALVLLYPGGLGKAGPVEVTGGASAAVYRAVNGAVAEGPSGVGAVLDLGADGLLVVLGGLLAWVGWEAVRRRSAWGIAGVVLVGVGTGVAYAVSEALKLVVDEERPCRAVRGVAAVADCPGAGDWSFPSNHATLAAGLAVGLTVLRPRLAAVALPLGAVVAVARVAAGVHYPHDVLAGAALGAAAVTAAAWSAAPPVARVVAVLLERRGRSNG</sequence>
<evidence type="ECO:0000256" key="7">
    <source>
        <dbReference type="SAM" id="Phobius"/>
    </source>
</evidence>
<accession>D7C2Z6</accession>
<evidence type="ECO:0000256" key="5">
    <source>
        <dbReference type="ARBA" id="ARBA00022989"/>
    </source>
</evidence>
<gene>
    <name evidence="9" type="ordered locus">SBI_04938</name>
</gene>
<evidence type="ECO:0000313" key="9">
    <source>
        <dbReference type="EMBL" id="ADI08058.1"/>
    </source>
</evidence>
<dbReference type="PANTHER" id="PTHR14969">
    <property type="entry name" value="SPHINGOSINE-1-PHOSPHATE PHOSPHOHYDROLASE"/>
    <property type="match status" value="1"/>
</dbReference>
<dbReference type="Proteomes" id="UP000000377">
    <property type="component" value="Chromosome"/>
</dbReference>
<organism evidence="9 10">
    <name type="scientific">Streptomyces bingchenggensis (strain BCW-1)</name>
    <dbReference type="NCBI Taxonomy" id="749414"/>
    <lineage>
        <taxon>Bacteria</taxon>
        <taxon>Bacillati</taxon>
        <taxon>Actinomycetota</taxon>
        <taxon>Actinomycetes</taxon>
        <taxon>Kitasatosporales</taxon>
        <taxon>Streptomycetaceae</taxon>
        <taxon>Streptomyces</taxon>
    </lineage>
</organism>
<dbReference type="EMBL" id="CP002047">
    <property type="protein sequence ID" value="ADI08058.1"/>
    <property type="molecule type" value="Genomic_DNA"/>
</dbReference>
<name>D7C2Z6_STRBB</name>
<keyword evidence="6 7" id="KW-0472">Membrane</keyword>
<dbReference type="RefSeq" id="WP_014177527.1">
    <property type="nucleotide sequence ID" value="NC_016582.1"/>
</dbReference>
<feature type="transmembrane region" description="Helical" evidence="7">
    <location>
        <begin position="178"/>
        <end position="197"/>
    </location>
</feature>
<dbReference type="HOGENOM" id="CLU_072573_8_0_11"/>
<evidence type="ECO:0000313" key="10">
    <source>
        <dbReference type="Proteomes" id="UP000000377"/>
    </source>
</evidence>
<keyword evidence="10" id="KW-1185">Reference proteome</keyword>
<protein>
    <recommendedName>
        <fullName evidence="8">Phosphatidic acid phosphatase type 2/haloperoxidase domain-containing protein</fullName>
    </recommendedName>
</protein>
<comment type="subcellular location">
    <subcellularLocation>
        <location evidence="1">Cell membrane</location>
        <topology evidence="1">Multi-pass membrane protein</topology>
    </subcellularLocation>
</comment>
<feature type="transmembrane region" description="Helical" evidence="7">
    <location>
        <begin position="99"/>
        <end position="119"/>
    </location>
</feature>
<dbReference type="GO" id="GO:0016787">
    <property type="term" value="F:hydrolase activity"/>
    <property type="evidence" value="ECO:0007669"/>
    <property type="project" value="UniProtKB-KW"/>
</dbReference>
<evidence type="ECO:0000256" key="1">
    <source>
        <dbReference type="ARBA" id="ARBA00004651"/>
    </source>
</evidence>
<dbReference type="SMART" id="SM00014">
    <property type="entry name" value="acidPPc"/>
    <property type="match status" value="1"/>
</dbReference>
<dbReference type="STRING" id="749414.SBI_04938"/>
<dbReference type="PANTHER" id="PTHR14969:SF62">
    <property type="entry name" value="DECAPRENYLPHOSPHORYL-5-PHOSPHORIBOSE PHOSPHATASE RV3807C-RELATED"/>
    <property type="match status" value="1"/>
</dbReference>
<keyword evidence="2" id="KW-1003">Cell membrane</keyword>
<evidence type="ECO:0000259" key="8">
    <source>
        <dbReference type="SMART" id="SM00014"/>
    </source>
</evidence>
<feature type="transmembrane region" description="Helical" evidence="7">
    <location>
        <begin position="15"/>
        <end position="33"/>
    </location>
</feature>
<feature type="domain" description="Phosphatidic acid phosphatase type 2/haloperoxidase" evidence="8">
    <location>
        <begin position="106"/>
        <end position="216"/>
    </location>
</feature>
<evidence type="ECO:0000256" key="2">
    <source>
        <dbReference type="ARBA" id="ARBA00022475"/>
    </source>
</evidence>
<dbReference type="GO" id="GO:0005886">
    <property type="term" value="C:plasma membrane"/>
    <property type="evidence" value="ECO:0007669"/>
    <property type="project" value="UniProtKB-SubCell"/>
</dbReference>
<keyword evidence="4" id="KW-0378">Hydrolase</keyword>
<feature type="transmembrane region" description="Helical" evidence="7">
    <location>
        <begin position="203"/>
        <end position="231"/>
    </location>
</feature>